<comment type="caution">
    <text evidence="1">The sequence shown here is derived from an EMBL/GenBank/DDBJ whole genome shotgun (WGS) entry which is preliminary data.</text>
</comment>
<evidence type="ECO:0000313" key="2">
    <source>
        <dbReference type="Proteomes" id="UP000316759"/>
    </source>
</evidence>
<evidence type="ECO:0000313" key="1">
    <source>
        <dbReference type="EMBL" id="TPP62701.1"/>
    </source>
</evidence>
<dbReference type="STRING" id="46835.A0A504YQY1"/>
<dbReference type="OrthoDB" id="10056424at2759"/>
<evidence type="ECO:0008006" key="3">
    <source>
        <dbReference type="Google" id="ProtNLM"/>
    </source>
</evidence>
<name>A0A504YQY1_FASGI</name>
<protein>
    <recommendedName>
        <fullName evidence="3">Peptidase A2 domain-containing protein</fullName>
    </recommendedName>
</protein>
<keyword evidence="2" id="KW-1185">Reference proteome</keyword>
<reference evidence="1 2" key="1">
    <citation type="submission" date="2019-04" db="EMBL/GenBank/DDBJ databases">
        <title>Annotation for the trematode Fasciola gigantica.</title>
        <authorList>
            <person name="Choi Y.-J."/>
        </authorList>
    </citation>
    <scope>NUCLEOTIDE SEQUENCE [LARGE SCALE GENOMIC DNA]</scope>
    <source>
        <strain evidence="1">Uganda_cow_1</strain>
    </source>
</reference>
<organism evidence="1 2">
    <name type="scientific">Fasciola gigantica</name>
    <name type="common">Giant liver fluke</name>
    <dbReference type="NCBI Taxonomy" id="46835"/>
    <lineage>
        <taxon>Eukaryota</taxon>
        <taxon>Metazoa</taxon>
        <taxon>Spiralia</taxon>
        <taxon>Lophotrochozoa</taxon>
        <taxon>Platyhelminthes</taxon>
        <taxon>Trematoda</taxon>
        <taxon>Digenea</taxon>
        <taxon>Plagiorchiida</taxon>
        <taxon>Echinostomata</taxon>
        <taxon>Echinostomatoidea</taxon>
        <taxon>Fasciolidae</taxon>
        <taxon>Fasciola</taxon>
    </lineage>
</organism>
<sequence>MSLPFVSLNNIDWQSPLVVEGLLNGKGAKLLVDAGASFSVINSFLTKISHSVPLNGRLIAANETIMPILGQVAGSVSIGRCTVQHQFLCADVAWDATLGMNFLRAHRTVIDFHRQLLVVNERPEPIGQPIAALKLDNSWINEMLLGACVDRKTNSEVAKILSETRDIFDCNCDFLGRTRISQH</sequence>
<dbReference type="InterPro" id="IPR021109">
    <property type="entry name" value="Peptidase_aspartic_dom_sf"/>
</dbReference>
<accession>A0A504YQY1</accession>
<dbReference type="Proteomes" id="UP000316759">
    <property type="component" value="Unassembled WGS sequence"/>
</dbReference>
<proteinExistence type="predicted"/>
<dbReference type="Gene3D" id="2.40.70.10">
    <property type="entry name" value="Acid Proteases"/>
    <property type="match status" value="1"/>
</dbReference>
<dbReference type="SUPFAM" id="SSF50630">
    <property type="entry name" value="Acid proteases"/>
    <property type="match status" value="1"/>
</dbReference>
<gene>
    <name evidence="1" type="ORF">FGIG_02855</name>
</gene>
<dbReference type="AlphaFoldDB" id="A0A504YQY1"/>
<dbReference type="EMBL" id="SUNJ01006537">
    <property type="protein sequence ID" value="TPP62701.1"/>
    <property type="molecule type" value="Genomic_DNA"/>
</dbReference>